<protein>
    <submittedName>
        <fullName evidence="2">Uncharacterized protein</fullName>
    </submittedName>
</protein>
<accession>A0A1D3THB1</accession>
<dbReference type="VEuPathDB" id="PlasmoDB:POWCR01_080036900"/>
<dbReference type="EMBL" id="LT594589">
    <property type="protein sequence ID" value="SCP04289.1"/>
    <property type="molecule type" value="Genomic_DNA"/>
</dbReference>
<name>A0A1D3THB1_PLAOA</name>
<gene>
    <name evidence="2" type="primary">PocGH01_08038500</name>
    <name evidence="2" type="ORF">POCGH01_08038500</name>
</gene>
<evidence type="ECO:0000313" key="2">
    <source>
        <dbReference type="EMBL" id="SCP04289.1"/>
    </source>
</evidence>
<feature type="transmembrane region" description="Helical" evidence="1">
    <location>
        <begin position="1263"/>
        <end position="1279"/>
    </location>
</feature>
<proteinExistence type="predicted"/>
<evidence type="ECO:0000313" key="3">
    <source>
        <dbReference type="Proteomes" id="UP000242942"/>
    </source>
</evidence>
<keyword evidence="1" id="KW-0472">Membrane</keyword>
<reference evidence="2 3" key="1">
    <citation type="submission" date="2016-06" db="EMBL/GenBank/DDBJ databases">
        <authorList>
            <consortium name="Pathogen Informatics"/>
        </authorList>
    </citation>
    <scope>NUCLEOTIDE SEQUENCE [LARGE SCALE GENOMIC DNA]</scope>
    <source>
        <strain evidence="2">PocGH01</strain>
    </source>
</reference>
<dbReference type="OrthoDB" id="370930at2759"/>
<dbReference type="VEuPathDB" id="PlasmoDB:PocGH01_08038500"/>
<organism evidence="2 3">
    <name type="scientific">Plasmodium ovale</name>
    <name type="common">malaria parasite P. ovale</name>
    <dbReference type="NCBI Taxonomy" id="36330"/>
    <lineage>
        <taxon>Eukaryota</taxon>
        <taxon>Sar</taxon>
        <taxon>Alveolata</taxon>
        <taxon>Apicomplexa</taxon>
        <taxon>Aconoidasida</taxon>
        <taxon>Haemosporida</taxon>
        <taxon>Plasmodiidae</taxon>
        <taxon>Plasmodium</taxon>
        <taxon>Plasmodium (Plasmodium)</taxon>
    </lineage>
</organism>
<keyword evidence="3" id="KW-1185">Reference proteome</keyword>
<keyword evidence="1" id="KW-1133">Transmembrane helix</keyword>
<sequence length="1410" mass="168102">MIRLQITRKVHVIASRSTENKLKKIKTFINNYEHDESELKSKGEYLTLLSNIYHTIPSRLNEHNVWHNFLIKLKAEKCYEKLKTIIRKNTISNDSLICKQVIFLYYIGFDIEMNHLLNKLHRKLRKCSEENFRECDKYLNENINDVIKMLYVLYYTERIEREYKDVFYLFDKYIYYSKKYPINNLKYLLYFHLFYLNMNHSLIKISECIEMYRHLLATEQLMVLIRYINIYLKQLYLHNLIKHRNDTSVEDRPPVAGDQRSEEVLEEGVVHEKNVEAGASKACALEKRYGGGGCDGGGGGGWDGGGDGEGMRKRKIQREIGILISNMFRLNKNEKEYFIFHSFDDIEIKKKESVEKSAHMKEENPVFIIPKGNDKDRRRVNAACEKVPLSHWNEKIDYISTIGEENIPVQIGIIDRKVDNIQDDNQSKGYYFGHNPVKSEKIQKRKIGVNINELSIYKNIYNLCVKEVLKNILLYKNNINSEIIWNHFKSNMFKDKYIYLLMYEMNNQMDIMNEENFLIYLKQVKLLKLYENSSFLTICSKFFKNYIIRKKYINNLRLADKLTYYTDIFCNNSFLQKYILYIYTVNVKFFNIKILKKIVLKLFFFLQQNKSLVNGFDKFIKTAIIKIIMNGSLNDIVTILYTLRQYTFYTSKCRDKIVQGIRELNSHDYDVIVNSIGHCNQEGINNTNDFIYYEIKKKVRHILQSPCKNNTHSYNSQSMQVISENVANPIRNSVSPPVESYNLFHLSNIQLGWLMSDYLKIYEYLYYRTIIEKNEVGTIVYDKYYDANMAIMISKQLTKLFCIFLKDFLDSILKGDYHLNIFQCINNFFSDRAEYYTWGGSGHSGDSRTYLANQGEVRDLPLTFPILQREVYGPVVRSYAQRHPVEYRLVRDFANLLLMIVMDNFLYFEMNNFYFLNFFFWVFQNEPLPIGIYNYFFFYHIFQKLQYGQISQRERREYIFSEEYFEKKKRKILSTCMYEIKYSIRKCINRSVCGEAVDLYNQEVDDPPCHFGENREKFTEDCEQKGTKDTHRSDGIREERGTTSGLDCIINLILYHFSNAEIVDIFQSCFLLPINNYLKGRKKGVVIKYVSSAFSPNGEHDTCMPIGLNCNNFDEIRGFLYPSGGAHRDDTRGENCQETNHHSDLMDMYEFYYVHMIFRNYLQSNRFKDERDYACCANFFAKRGNLEGEEILKMCTMMTKHDMKSDFFELLVDNIRFTFSTNKSFKFLVSYLFFIMLFMRRNYLNEVYAIFSEMNKHILLNNSVHPMWYILLIQIIYIMKSKHLFSFDVLFSKYKNVSIFYSNFLFNVKKKRQKEENHLTIHVKKTWKYDIIYHLKRKNIFFINNVQLKDSPFIFDIYIPSMNLLFIDYTKCLHYDIFVQHLQANIFDHINAKIMQLDEKAYSLFAKMST</sequence>
<feature type="transmembrane region" description="Helical" evidence="1">
    <location>
        <begin position="1225"/>
        <end position="1243"/>
    </location>
</feature>
<keyword evidence="1" id="KW-0812">Transmembrane</keyword>
<dbReference type="Proteomes" id="UP000242942">
    <property type="component" value="Chromosome 8"/>
</dbReference>
<evidence type="ECO:0000256" key="1">
    <source>
        <dbReference type="SAM" id="Phobius"/>
    </source>
</evidence>